<reference evidence="5" key="2">
    <citation type="submission" date="2015-06" db="UniProtKB">
        <authorList>
            <consortium name="EnsemblPlants"/>
        </authorList>
    </citation>
    <scope>IDENTIFICATION</scope>
</reference>
<dbReference type="HOGENOM" id="CLU_377849_0_0_1"/>
<keyword evidence="3" id="KW-0268">Exocytosis</keyword>
<dbReference type="STRING" id="4529.A0A0E0QMJ6"/>
<dbReference type="OMA" id="CHHFIRH"/>
<dbReference type="PANTHER" id="PTHR21426:SF13">
    <property type="entry name" value="OS08G0566700 PROTEIN"/>
    <property type="match status" value="1"/>
</dbReference>
<evidence type="ECO:0000313" key="6">
    <source>
        <dbReference type="Proteomes" id="UP000008022"/>
    </source>
</evidence>
<feature type="compositionally biased region" description="Basic and acidic residues" evidence="4">
    <location>
        <begin position="734"/>
        <end position="747"/>
    </location>
</feature>
<dbReference type="Gramene" id="ORUFI08G26590.1">
    <property type="protein sequence ID" value="ORUFI08G26590.1"/>
    <property type="gene ID" value="ORUFI08G26590"/>
</dbReference>
<dbReference type="EnsemblPlants" id="ORUFI08G26590.1">
    <property type="protein sequence ID" value="ORUFI08G26590.1"/>
    <property type="gene ID" value="ORUFI08G26590"/>
</dbReference>
<dbReference type="Proteomes" id="UP000008022">
    <property type="component" value="Unassembled WGS sequence"/>
</dbReference>
<dbReference type="GO" id="GO:0008104">
    <property type="term" value="P:intracellular protein localization"/>
    <property type="evidence" value="ECO:0007669"/>
    <property type="project" value="TreeGrafter"/>
</dbReference>
<keyword evidence="2" id="KW-0813">Transport</keyword>
<evidence type="ECO:0000256" key="4">
    <source>
        <dbReference type="SAM" id="MobiDB-lite"/>
    </source>
</evidence>
<keyword evidence="6" id="KW-1185">Reference proteome</keyword>
<name>A0A0E0QMJ6_ORYRU</name>
<dbReference type="PANTHER" id="PTHR21426">
    <property type="entry name" value="EXOCYST COMPLEX COMPONENT 8"/>
    <property type="match status" value="1"/>
</dbReference>
<evidence type="ECO:0000313" key="5">
    <source>
        <dbReference type="EnsemblPlants" id="ORUFI08G26590.1"/>
    </source>
</evidence>
<dbReference type="AlphaFoldDB" id="A0A0E0QMJ6"/>
<sequence length="747" mass="82670">MDSLIGIQHLCSDLLEINKASEQDFRRNLYLSYLSFVRMSEEGGGDLDVMSDLKQQGMVQRRVIQDVRNSLYYSSAMSMALETNGGGDMVAEAEMNNGGGGASSSVLDELLWENRMEQAVEQLMQEQESGVLALSLSARKAMVADRLASVAEHPRTPRPELLRAVAGLCRLGEARRANHLLLGYYRRSVLRGVDELRQKQKQRNNNIIIIKELVRTVLSTIVEASRSVVSSEAAEARRWAREEMDGLGVAFRELVHMAAADGKLSLLLEAARCALSYGPLLLLLDEELAEYLRELLARCMEEALAMYAAHLRQVLRLLVLPVPDDDDDDDDEGASSSMLLGRFLLSGVLRTSTTKHNCWCLLTTSGRKLVTLMQEVADDVSPLLELDLALGSTLLHLLADLLRDYMLMQLGATAAADDMMMVSLLINCTTLLSLFPLIARRIFTTTSSQQPADFHHATNNKGELHLHGLIVSIKEAAAQVWTCFCHHFIRHTIMSTTLHHKTHSSSSIRHGANMPSSAFQVLFLRVRQLNSLYGAILTGEDGTMKKLLQELMEAIILFYLSDEDLHDSWIIRQASHAVPIQDTLLLQIQLDVHFLLQVAQFGGFSSDDFRDNALDSLRKAQAKVVPLSSSLEQQQHEEWAADAARHAMQVLMMGSQADEENSTDSVQKDELAADDDDEMQPDAWVGACTCSDGKSSDEFVSIEDDQLAIHSENEAGAAAAAQQVTIEEATSAQAKEEKNSSCSLQDR</sequence>
<accession>A0A0E0QMJ6</accession>
<evidence type="ECO:0000256" key="1">
    <source>
        <dbReference type="ARBA" id="ARBA00007210"/>
    </source>
</evidence>
<dbReference type="GO" id="GO:0006887">
    <property type="term" value="P:exocytosis"/>
    <property type="evidence" value="ECO:0007669"/>
    <property type="project" value="UniProtKB-KW"/>
</dbReference>
<dbReference type="InterPro" id="IPR016159">
    <property type="entry name" value="Cullin_repeat-like_dom_sf"/>
</dbReference>
<organism evidence="5 6">
    <name type="scientific">Oryza rufipogon</name>
    <name type="common">Brownbeard rice</name>
    <name type="synonym">Asian wild rice</name>
    <dbReference type="NCBI Taxonomy" id="4529"/>
    <lineage>
        <taxon>Eukaryota</taxon>
        <taxon>Viridiplantae</taxon>
        <taxon>Streptophyta</taxon>
        <taxon>Embryophyta</taxon>
        <taxon>Tracheophyta</taxon>
        <taxon>Spermatophyta</taxon>
        <taxon>Magnoliopsida</taxon>
        <taxon>Liliopsida</taxon>
        <taxon>Poales</taxon>
        <taxon>Poaceae</taxon>
        <taxon>BOP clade</taxon>
        <taxon>Oryzoideae</taxon>
        <taxon>Oryzeae</taxon>
        <taxon>Oryzinae</taxon>
        <taxon>Oryza</taxon>
    </lineage>
</organism>
<reference evidence="6" key="1">
    <citation type="submission" date="2013-06" db="EMBL/GenBank/DDBJ databases">
        <authorList>
            <person name="Zhao Q."/>
        </authorList>
    </citation>
    <scope>NUCLEOTIDE SEQUENCE</scope>
    <source>
        <strain evidence="6">cv. W1943</strain>
    </source>
</reference>
<protein>
    <recommendedName>
        <fullName evidence="7">Exocyst component Exo84 C-terminal domain-containing protein</fullName>
    </recommendedName>
</protein>
<comment type="similarity">
    <text evidence="1">Belongs to the EXO84 family.</text>
</comment>
<dbReference type="SUPFAM" id="SSF74788">
    <property type="entry name" value="Cullin repeat-like"/>
    <property type="match status" value="1"/>
</dbReference>
<evidence type="ECO:0000256" key="3">
    <source>
        <dbReference type="ARBA" id="ARBA00022483"/>
    </source>
</evidence>
<dbReference type="GO" id="GO:0006893">
    <property type="term" value="P:Golgi to plasma membrane transport"/>
    <property type="evidence" value="ECO:0007669"/>
    <property type="project" value="TreeGrafter"/>
</dbReference>
<proteinExistence type="inferred from homology"/>
<feature type="region of interest" description="Disordered" evidence="4">
    <location>
        <begin position="728"/>
        <end position="747"/>
    </location>
</feature>
<evidence type="ECO:0000256" key="2">
    <source>
        <dbReference type="ARBA" id="ARBA00022448"/>
    </source>
</evidence>
<dbReference type="GO" id="GO:0000145">
    <property type="term" value="C:exocyst"/>
    <property type="evidence" value="ECO:0007669"/>
    <property type="project" value="InterPro"/>
</dbReference>
<evidence type="ECO:0008006" key="7">
    <source>
        <dbReference type="Google" id="ProtNLM"/>
    </source>
</evidence>
<dbReference type="InterPro" id="IPR033961">
    <property type="entry name" value="Exo84"/>
</dbReference>
<dbReference type="eggNOG" id="KOG2215">
    <property type="taxonomic scope" value="Eukaryota"/>
</dbReference>